<dbReference type="Gene3D" id="2.60.120.10">
    <property type="entry name" value="Jelly Rolls"/>
    <property type="match status" value="1"/>
</dbReference>
<dbReference type="InterPro" id="IPR011051">
    <property type="entry name" value="RmlC_Cupin_sf"/>
</dbReference>
<dbReference type="InterPro" id="IPR014710">
    <property type="entry name" value="RmlC-like_jellyroll"/>
</dbReference>
<dbReference type="InterPro" id="IPR013096">
    <property type="entry name" value="Cupin_2"/>
</dbReference>
<keyword evidence="4" id="KW-1185">Reference proteome</keyword>
<dbReference type="EMBL" id="JBHUDJ010000002">
    <property type="protein sequence ID" value="MFD1586493.1"/>
    <property type="molecule type" value="Genomic_DNA"/>
</dbReference>
<evidence type="ECO:0000313" key="4">
    <source>
        <dbReference type="Proteomes" id="UP001597119"/>
    </source>
</evidence>
<evidence type="ECO:0000259" key="2">
    <source>
        <dbReference type="Pfam" id="PF07883"/>
    </source>
</evidence>
<feature type="domain" description="Cupin type-2" evidence="2">
    <location>
        <begin position="68"/>
        <end position="132"/>
    </location>
</feature>
<gene>
    <name evidence="3" type="ORF">ACFR9U_05835</name>
</gene>
<dbReference type="Pfam" id="PF07883">
    <property type="entry name" value="Cupin_2"/>
    <property type="match status" value="1"/>
</dbReference>
<comment type="caution">
    <text evidence="3">The sequence shown here is derived from an EMBL/GenBank/DDBJ whole genome shotgun (WGS) entry which is preliminary data.</text>
</comment>
<reference evidence="3 4" key="1">
    <citation type="journal article" date="2019" name="Int. J. Syst. Evol. Microbiol.">
        <title>The Global Catalogue of Microorganisms (GCM) 10K type strain sequencing project: providing services to taxonomists for standard genome sequencing and annotation.</title>
        <authorList>
            <consortium name="The Broad Institute Genomics Platform"/>
            <consortium name="The Broad Institute Genome Sequencing Center for Infectious Disease"/>
            <person name="Wu L."/>
            <person name="Ma J."/>
        </authorList>
    </citation>
    <scope>NUCLEOTIDE SEQUENCE [LARGE SCALE GENOMIC DNA]</scope>
    <source>
        <strain evidence="3 4">CGMCC 1.12125</strain>
    </source>
</reference>
<protein>
    <submittedName>
        <fullName evidence="3">Cupin domain-containing protein</fullName>
    </submittedName>
</protein>
<accession>A0ABD6CAR4</accession>
<sequence length="224" mass="24261">MTAVTTGRTLDENGRPVADTGFTYEPGSLLAETLRDRSGPLTSHPTRPSWGTLPTPTDDDPGTHRALSVLGPGYDGPPRHYHEVSEEHFEVLQGMVAFELDGTERRVSAGETLAVPTGVRHSFRCSGPELAVMRTEIAPAGRIGFVLPTLGGLAHDGGIDNPLQQAAIAKRLEGDTVFVEPDRRVAKPLTDALAPFARLRGYRGGYGKYAQPAFWERHVEQPEV</sequence>
<dbReference type="RefSeq" id="WP_247379607.1">
    <property type="nucleotide sequence ID" value="NZ_JALLGV010000007.1"/>
</dbReference>
<feature type="region of interest" description="Disordered" evidence="1">
    <location>
        <begin position="1"/>
        <end position="23"/>
    </location>
</feature>
<dbReference type="PANTHER" id="PTHR36440:SF1">
    <property type="entry name" value="PUTATIVE (AFU_ORTHOLOGUE AFUA_8G07350)-RELATED"/>
    <property type="match status" value="1"/>
</dbReference>
<organism evidence="3 4">
    <name type="scientific">Halorientalis brevis</name>
    <dbReference type="NCBI Taxonomy" id="1126241"/>
    <lineage>
        <taxon>Archaea</taxon>
        <taxon>Methanobacteriati</taxon>
        <taxon>Methanobacteriota</taxon>
        <taxon>Stenosarchaea group</taxon>
        <taxon>Halobacteria</taxon>
        <taxon>Halobacteriales</taxon>
        <taxon>Haloarculaceae</taxon>
        <taxon>Halorientalis</taxon>
    </lineage>
</organism>
<name>A0ABD6CAR4_9EURY</name>
<dbReference type="AlphaFoldDB" id="A0ABD6CAR4"/>
<dbReference type="PANTHER" id="PTHR36440">
    <property type="entry name" value="PUTATIVE (AFU_ORTHOLOGUE AFUA_8G07350)-RELATED"/>
    <property type="match status" value="1"/>
</dbReference>
<dbReference type="SUPFAM" id="SSF51182">
    <property type="entry name" value="RmlC-like cupins"/>
    <property type="match status" value="1"/>
</dbReference>
<evidence type="ECO:0000256" key="1">
    <source>
        <dbReference type="SAM" id="MobiDB-lite"/>
    </source>
</evidence>
<dbReference type="InterPro" id="IPR053146">
    <property type="entry name" value="QDO-like"/>
</dbReference>
<proteinExistence type="predicted"/>
<dbReference type="Proteomes" id="UP001597119">
    <property type="component" value="Unassembled WGS sequence"/>
</dbReference>
<feature type="region of interest" description="Disordered" evidence="1">
    <location>
        <begin position="36"/>
        <end position="64"/>
    </location>
</feature>
<evidence type="ECO:0000313" key="3">
    <source>
        <dbReference type="EMBL" id="MFD1586493.1"/>
    </source>
</evidence>